<dbReference type="InterPro" id="IPR010982">
    <property type="entry name" value="Lambda_DNA-bd_dom_sf"/>
</dbReference>
<evidence type="ECO:0000313" key="2">
    <source>
        <dbReference type="EMBL" id="KAB3864808.1"/>
    </source>
</evidence>
<dbReference type="GO" id="GO:0003677">
    <property type="term" value="F:DNA binding"/>
    <property type="evidence" value="ECO:0007669"/>
    <property type="project" value="InterPro"/>
</dbReference>
<reference evidence="4" key="4">
    <citation type="submission" date="2021-06" db="EMBL/GenBank/DDBJ databases">
        <title>Collection of gut derived symbiotic bacterial strains cultured from healthy donors.</title>
        <authorList>
            <person name="Lin H."/>
            <person name="Littmann E."/>
            <person name="Pamer E.G."/>
        </authorList>
    </citation>
    <scope>NUCLEOTIDE SEQUENCE</scope>
    <source>
        <strain evidence="4">MSK.19.85</strain>
    </source>
</reference>
<dbReference type="Proteomes" id="UP000260640">
    <property type="component" value="Unassembled WGS sequence"/>
</dbReference>
<dbReference type="EMBL" id="JAHOGA010000079">
    <property type="protein sequence ID" value="MBV3490756.1"/>
    <property type="molecule type" value="Genomic_DNA"/>
</dbReference>
<keyword evidence="1" id="KW-0175">Coiled coil</keyword>
<sequence>MTNISDRIAILIKEKGISTRALEQAIGCSNGVISRCISKGTDISSLWVSKIIEIHNDINPTWLLTGKGDIYYNTSSTTTQTTELSSLLALIREKEEIIREQDREIGRLEERIRQMTIEKEKHVSDAPISGTANVG</sequence>
<evidence type="ECO:0000313" key="4">
    <source>
        <dbReference type="EMBL" id="MBV3490756.1"/>
    </source>
</evidence>
<dbReference type="Proteomes" id="UP000758576">
    <property type="component" value="Unassembled WGS sequence"/>
</dbReference>
<accession>A0A174PXQ0</accession>
<dbReference type="AlphaFoldDB" id="A0A174PXQ0"/>
<reference evidence="3 7" key="3">
    <citation type="submission" date="2019-10" db="EMBL/GenBank/DDBJ databases">
        <title>Genome Sequence and Assembly of iSURF_14.</title>
        <authorList>
            <person name="Wucher B.R."/>
            <person name="Ruoff K.L."/>
            <person name="Price C.E."/>
            <person name="Valls R.R."/>
            <person name="O'Toole G.A."/>
        </authorList>
    </citation>
    <scope>NUCLEOTIDE SEQUENCE [LARGE SCALE GENOMIC DNA]</scope>
    <source>
        <strain evidence="3 7">ANK132K_3B</strain>
    </source>
</reference>
<name>A0A174PXQ0_PHOVU</name>
<dbReference type="Proteomes" id="UP000462885">
    <property type="component" value="Unassembled WGS sequence"/>
</dbReference>
<evidence type="ECO:0000313" key="6">
    <source>
        <dbReference type="Proteomes" id="UP000260640"/>
    </source>
</evidence>
<reference evidence="5 6" key="1">
    <citation type="submission" date="2018-08" db="EMBL/GenBank/DDBJ databases">
        <title>A genome reference for cultivated species of the human gut microbiota.</title>
        <authorList>
            <person name="Zou Y."/>
            <person name="Xue W."/>
            <person name="Luo G."/>
        </authorList>
    </citation>
    <scope>NUCLEOTIDE SEQUENCE [LARGE SCALE GENOMIC DNA]</scope>
    <source>
        <strain evidence="5 6">TM05-16</strain>
    </source>
</reference>
<dbReference type="EMBL" id="QSPP01000100">
    <property type="protein sequence ID" value="RGJ77269.1"/>
    <property type="molecule type" value="Genomic_DNA"/>
</dbReference>
<proteinExistence type="predicted"/>
<evidence type="ECO:0000313" key="3">
    <source>
        <dbReference type="EMBL" id="KAB5441546.1"/>
    </source>
</evidence>
<dbReference type="SUPFAM" id="SSF47413">
    <property type="entry name" value="lambda repressor-like DNA-binding domains"/>
    <property type="match status" value="1"/>
</dbReference>
<evidence type="ECO:0000313" key="8">
    <source>
        <dbReference type="Proteomes" id="UP000470332"/>
    </source>
</evidence>
<protein>
    <submittedName>
        <fullName evidence="5">Uncharacterized protein</fullName>
    </submittedName>
</protein>
<gene>
    <name evidence="5" type="ORF">DXD46_19835</name>
    <name evidence="3" type="ORF">F9Z94_02675</name>
    <name evidence="2" type="ORF">GAS37_04530</name>
    <name evidence="4" type="ORF">KSX14_19465</name>
</gene>
<reference evidence="2 8" key="2">
    <citation type="journal article" date="2019" name="Nat. Med.">
        <title>A library of human gut bacterial isolates paired with longitudinal multiomics data enables mechanistic microbiome research.</title>
        <authorList>
            <person name="Poyet M."/>
            <person name="Groussin M."/>
            <person name="Gibbons S.M."/>
            <person name="Avila-Pacheco J."/>
            <person name="Jiang X."/>
            <person name="Kearney S.M."/>
            <person name="Perrotta A.R."/>
            <person name="Berdy B."/>
            <person name="Zhao S."/>
            <person name="Lieberman T.D."/>
            <person name="Swanson P.K."/>
            <person name="Smith M."/>
            <person name="Roesemann S."/>
            <person name="Alexander J.E."/>
            <person name="Rich S.A."/>
            <person name="Livny J."/>
            <person name="Vlamakis H."/>
            <person name="Clish C."/>
            <person name="Bullock K."/>
            <person name="Deik A."/>
            <person name="Scott J."/>
            <person name="Pierce K.A."/>
            <person name="Xavier R.J."/>
            <person name="Alm E.J."/>
        </authorList>
    </citation>
    <scope>NUCLEOTIDE SEQUENCE [LARGE SCALE GENOMIC DNA]</scope>
    <source>
        <strain evidence="2 8">BIOML-A9</strain>
    </source>
</reference>
<evidence type="ECO:0000256" key="1">
    <source>
        <dbReference type="SAM" id="Coils"/>
    </source>
</evidence>
<dbReference type="Gene3D" id="1.10.260.40">
    <property type="entry name" value="lambda repressor-like DNA-binding domains"/>
    <property type="match status" value="1"/>
</dbReference>
<evidence type="ECO:0000313" key="5">
    <source>
        <dbReference type="EMBL" id="RGJ77269.1"/>
    </source>
</evidence>
<dbReference type="Proteomes" id="UP000470332">
    <property type="component" value="Unassembled WGS sequence"/>
</dbReference>
<dbReference type="GeneID" id="93557815"/>
<feature type="coiled-coil region" evidence="1">
    <location>
        <begin position="84"/>
        <end position="125"/>
    </location>
</feature>
<evidence type="ECO:0000313" key="7">
    <source>
        <dbReference type="Proteomes" id="UP000462885"/>
    </source>
</evidence>
<comment type="caution">
    <text evidence="5">The sequence shown here is derived from an EMBL/GenBank/DDBJ whole genome shotgun (WGS) entry which is preliminary data.</text>
</comment>
<dbReference type="EMBL" id="WCXA01000007">
    <property type="protein sequence ID" value="KAB3864808.1"/>
    <property type="molecule type" value="Genomic_DNA"/>
</dbReference>
<dbReference type="RefSeq" id="WP_008620893.1">
    <property type="nucleotide sequence ID" value="NZ_BAABYE010000001.1"/>
</dbReference>
<dbReference type="EMBL" id="WCIF01000002">
    <property type="protein sequence ID" value="KAB5441546.1"/>
    <property type="molecule type" value="Genomic_DNA"/>
</dbReference>
<organism evidence="5 6">
    <name type="scientific">Phocaeicola vulgatus</name>
    <name type="common">Bacteroides vulgatus</name>
    <dbReference type="NCBI Taxonomy" id="821"/>
    <lineage>
        <taxon>Bacteria</taxon>
        <taxon>Pseudomonadati</taxon>
        <taxon>Bacteroidota</taxon>
        <taxon>Bacteroidia</taxon>
        <taxon>Bacteroidales</taxon>
        <taxon>Bacteroidaceae</taxon>
        <taxon>Phocaeicola</taxon>
    </lineage>
</organism>